<dbReference type="SUPFAM" id="SSF54506">
    <property type="entry name" value="Diaminopimelate epimerase-like"/>
    <property type="match status" value="1"/>
</dbReference>
<evidence type="ECO:0000256" key="1">
    <source>
        <dbReference type="ARBA" id="ARBA00008270"/>
    </source>
</evidence>
<dbReference type="EMBL" id="SJPW01000004">
    <property type="protein sequence ID" value="TWU55005.1"/>
    <property type="molecule type" value="Genomic_DNA"/>
</dbReference>
<name>A0A5C6F1P5_9BACT</name>
<keyword evidence="5" id="KW-1185">Reference proteome</keyword>
<feature type="active site" evidence="3">
    <location>
        <position position="50"/>
    </location>
</feature>
<dbReference type="PANTHER" id="PTHR13774">
    <property type="entry name" value="PHENAZINE BIOSYNTHESIS PROTEIN"/>
    <property type="match status" value="1"/>
</dbReference>
<organism evidence="4 5">
    <name type="scientific">Rubripirellula tenax</name>
    <dbReference type="NCBI Taxonomy" id="2528015"/>
    <lineage>
        <taxon>Bacteria</taxon>
        <taxon>Pseudomonadati</taxon>
        <taxon>Planctomycetota</taxon>
        <taxon>Planctomycetia</taxon>
        <taxon>Pirellulales</taxon>
        <taxon>Pirellulaceae</taxon>
        <taxon>Rubripirellula</taxon>
    </lineage>
</organism>
<evidence type="ECO:0000313" key="4">
    <source>
        <dbReference type="EMBL" id="TWU55005.1"/>
    </source>
</evidence>
<dbReference type="Proteomes" id="UP000318288">
    <property type="component" value="Unassembled WGS sequence"/>
</dbReference>
<sequence>MNSSDGIPIWQVDAFADRPFTGNPAAVCILERYPSDEWMQNVAMEMNLSETAFVVPTDDAGSFHLRWFTPATEVDLCGHATLAAAHTLIEQACVEAGQQIRFQTRSGELVCTPSDSRITLNFPATPPSDNVDPTVAEQLRNALGIRKATVLQSKYDLLVIVEDASIVESLRPNFNAIADIETRGVMVSTAGGASGIDFVSRFFSPQCGINEDPVTGSAHCCLAPYWAARLGKTSLVGYQASSRGGTVNCEVAGDRVHLTGTAVTVLEGRLLSEPAEG</sequence>
<dbReference type="AlphaFoldDB" id="A0A5C6F1P5"/>
<comment type="caution">
    <text evidence="4">The sequence shown here is derived from an EMBL/GenBank/DDBJ whole genome shotgun (WGS) entry which is preliminary data.</text>
</comment>
<dbReference type="InterPro" id="IPR003719">
    <property type="entry name" value="Phenazine_PhzF-like"/>
</dbReference>
<reference evidence="4 5" key="1">
    <citation type="submission" date="2019-02" db="EMBL/GenBank/DDBJ databases">
        <title>Deep-cultivation of Planctomycetes and their phenomic and genomic characterization uncovers novel biology.</title>
        <authorList>
            <person name="Wiegand S."/>
            <person name="Jogler M."/>
            <person name="Boedeker C."/>
            <person name="Pinto D."/>
            <person name="Vollmers J."/>
            <person name="Rivas-Marin E."/>
            <person name="Kohn T."/>
            <person name="Peeters S.H."/>
            <person name="Heuer A."/>
            <person name="Rast P."/>
            <person name="Oberbeckmann S."/>
            <person name="Bunk B."/>
            <person name="Jeske O."/>
            <person name="Meyerdierks A."/>
            <person name="Storesund J.E."/>
            <person name="Kallscheuer N."/>
            <person name="Luecker S."/>
            <person name="Lage O.M."/>
            <person name="Pohl T."/>
            <person name="Merkel B.J."/>
            <person name="Hornburger P."/>
            <person name="Mueller R.-W."/>
            <person name="Bruemmer F."/>
            <person name="Labrenz M."/>
            <person name="Spormann A.M."/>
            <person name="Op Den Camp H."/>
            <person name="Overmann J."/>
            <person name="Amann R."/>
            <person name="Jetten M.S.M."/>
            <person name="Mascher T."/>
            <person name="Medema M.H."/>
            <person name="Devos D.P."/>
            <person name="Kaster A.-K."/>
            <person name="Ovreas L."/>
            <person name="Rohde M."/>
            <person name="Galperin M.Y."/>
            <person name="Jogler C."/>
        </authorList>
    </citation>
    <scope>NUCLEOTIDE SEQUENCE [LARGE SCALE GENOMIC DNA]</scope>
    <source>
        <strain evidence="4 5">Poly51</strain>
    </source>
</reference>
<accession>A0A5C6F1P5</accession>
<evidence type="ECO:0000256" key="3">
    <source>
        <dbReference type="PIRSR" id="PIRSR016184-1"/>
    </source>
</evidence>
<gene>
    <name evidence="4" type="primary">yddE_2</name>
    <name evidence="4" type="ORF">Poly51_37540</name>
</gene>
<dbReference type="RefSeq" id="WP_146459135.1">
    <property type="nucleotide sequence ID" value="NZ_SJPW01000004.1"/>
</dbReference>
<dbReference type="OrthoDB" id="9788221at2"/>
<evidence type="ECO:0000313" key="5">
    <source>
        <dbReference type="Proteomes" id="UP000318288"/>
    </source>
</evidence>
<dbReference type="NCBIfam" id="TIGR00654">
    <property type="entry name" value="PhzF_family"/>
    <property type="match status" value="1"/>
</dbReference>
<proteinExistence type="inferred from homology"/>
<comment type="similarity">
    <text evidence="1">Belongs to the PhzF family.</text>
</comment>
<dbReference type="GO" id="GO:0005737">
    <property type="term" value="C:cytoplasm"/>
    <property type="evidence" value="ECO:0007669"/>
    <property type="project" value="TreeGrafter"/>
</dbReference>
<evidence type="ECO:0000256" key="2">
    <source>
        <dbReference type="ARBA" id="ARBA00023235"/>
    </source>
</evidence>
<keyword evidence="2 4" id="KW-0413">Isomerase</keyword>
<dbReference type="PANTHER" id="PTHR13774:SF17">
    <property type="entry name" value="PHENAZINE BIOSYNTHESIS-LIKE DOMAIN-CONTAINING PROTEIN"/>
    <property type="match status" value="1"/>
</dbReference>
<protein>
    <submittedName>
        <fullName evidence="4">Putative isomerase YddE</fullName>
        <ecNumber evidence="4">5.1.-.-</ecNumber>
    </submittedName>
</protein>
<dbReference type="GO" id="GO:0016853">
    <property type="term" value="F:isomerase activity"/>
    <property type="evidence" value="ECO:0007669"/>
    <property type="project" value="UniProtKB-KW"/>
</dbReference>
<dbReference type="EC" id="5.1.-.-" evidence="4"/>
<dbReference type="PIRSF" id="PIRSF016184">
    <property type="entry name" value="PhzC_PhzF"/>
    <property type="match status" value="1"/>
</dbReference>
<dbReference type="Pfam" id="PF02567">
    <property type="entry name" value="PhzC-PhzF"/>
    <property type="match status" value="1"/>
</dbReference>
<dbReference type="Gene3D" id="3.10.310.10">
    <property type="entry name" value="Diaminopimelate Epimerase, Chain A, domain 1"/>
    <property type="match status" value="2"/>
</dbReference>